<dbReference type="OrthoDB" id="5800150at2759"/>
<keyword evidence="2" id="KW-1185">Reference proteome</keyword>
<dbReference type="CDD" id="cd00590">
    <property type="entry name" value="RRM_SF"/>
    <property type="match status" value="1"/>
</dbReference>
<reference evidence="3" key="1">
    <citation type="submission" date="2016-06" db="UniProtKB">
        <authorList>
            <consortium name="WormBaseParasite"/>
        </authorList>
    </citation>
    <scope>IDENTIFICATION</scope>
</reference>
<evidence type="ECO:0000313" key="1">
    <source>
        <dbReference type="EMBL" id="VDN40621.1"/>
    </source>
</evidence>
<name>A0A183EPE9_9BILA</name>
<dbReference type="WBParaSite" id="GPUH_0002286701-mRNA-1">
    <property type="protein sequence ID" value="GPUH_0002286701-mRNA-1"/>
    <property type="gene ID" value="GPUH_0002286701"/>
</dbReference>
<protein>
    <submittedName>
        <fullName evidence="3">RRM domain-containing protein</fullName>
    </submittedName>
</protein>
<dbReference type="GO" id="GO:0003676">
    <property type="term" value="F:nucleic acid binding"/>
    <property type="evidence" value="ECO:0007669"/>
    <property type="project" value="InterPro"/>
</dbReference>
<reference evidence="1 2" key="2">
    <citation type="submission" date="2018-11" db="EMBL/GenBank/DDBJ databases">
        <authorList>
            <consortium name="Pathogen Informatics"/>
        </authorList>
    </citation>
    <scope>NUCLEOTIDE SEQUENCE [LARGE SCALE GENOMIC DNA]</scope>
</reference>
<evidence type="ECO:0000313" key="2">
    <source>
        <dbReference type="Proteomes" id="UP000271098"/>
    </source>
</evidence>
<dbReference type="Proteomes" id="UP000271098">
    <property type="component" value="Unassembled WGS sequence"/>
</dbReference>
<dbReference type="AlphaFoldDB" id="A0A183EPE9"/>
<gene>
    <name evidence="1" type="ORF">GPUH_LOCUS22840</name>
</gene>
<dbReference type="SUPFAM" id="SSF54928">
    <property type="entry name" value="RNA-binding domain, RBD"/>
    <property type="match status" value="1"/>
</dbReference>
<proteinExistence type="predicted"/>
<accession>A0A183EPE9</accession>
<dbReference type="InterPro" id="IPR035979">
    <property type="entry name" value="RBD_domain_sf"/>
</dbReference>
<evidence type="ECO:0000313" key="3">
    <source>
        <dbReference type="WBParaSite" id="GPUH_0002286701-mRNA-1"/>
    </source>
</evidence>
<sequence length="378" mass="42555">MVYRGPLAYSWVLVCSVPDKTIVPELRDFAIWLTGVLQEQAASHGFTHYFDEEPKRVLYTTPGNEVEVRCAYSTIHRELPGVMVVFHILPEPDSLEYKLMKELAAKYDLIRQGILLTNAVSRFAGCRMRDVVGNILQWFSRCLSRLILASDLYPAKFTMKVGNGPRGITIIPPGSADATYAVNKVLHGKDDEKIRCSNAVSLVHVYGFPNNYSKEQLVKLFGKLRITNVTMNMDPGAVVEFANKFHAAQAVLQYNQMRIGPFFRLSVLPLHPELKENVAVALRRDKIAAEKSQKCRNESAVENGHPENVAIALRRDKLAAEKSQKCRNENAVENGHPVFVQNGQPTVENGPMLHAKCRNYWLVEEARPTRNNGKLHFG</sequence>
<dbReference type="EMBL" id="UYRT01096107">
    <property type="protein sequence ID" value="VDN40621.1"/>
    <property type="molecule type" value="Genomic_DNA"/>
</dbReference>
<organism evidence="3">
    <name type="scientific">Gongylonema pulchrum</name>
    <dbReference type="NCBI Taxonomy" id="637853"/>
    <lineage>
        <taxon>Eukaryota</taxon>
        <taxon>Metazoa</taxon>
        <taxon>Ecdysozoa</taxon>
        <taxon>Nematoda</taxon>
        <taxon>Chromadorea</taxon>
        <taxon>Rhabditida</taxon>
        <taxon>Spirurina</taxon>
        <taxon>Spiruromorpha</taxon>
        <taxon>Spiruroidea</taxon>
        <taxon>Gongylonematidae</taxon>
        <taxon>Gongylonema</taxon>
    </lineage>
</organism>